<dbReference type="Proteomes" id="UP000010466">
    <property type="component" value="Chromosome"/>
</dbReference>
<dbReference type="eggNOG" id="COG0433">
    <property type="taxonomic scope" value="Bacteria"/>
</dbReference>
<keyword evidence="4" id="KW-1185">Reference proteome</keyword>
<dbReference type="Gene3D" id="3.40.50.300">
    <property type="entry name" value="P-loop containing nucleotide triphosphate hydrolases"/>
    <property type="match status" value="2"/>
</dbReference>
<dbReference type="InterPro" id="IPR051162">
    <property type="entry name" value="T4SS_component"/>
</dbReference>
<dbReference type="PANTHER" id="PTHR30121">
    <property type="entry name" value="UNCHARACTERIZED PROTEIN YJGR-RELATED"/>
    <property type="match status" value="1"/>
</dbReference>
<name>L0RUT3_MYCC1</name>
<evidence type="ECO:0000313" key="4">
    <source>
        <dbReference type="Proteomes" id="UP000010466"/>
    </source>
</evidence>
<feature type="transmembrane region" description="Helical" evidence="1">
    <location>
        <begin position="48"/>
        <end position="66"/>
    </location>
</feature>
<dbReference type="InterPro" id="IPR002789">
    <property type="entry name" value="HerA_central"/>
</dbReference>
<keyword evidence="1" id="KW-0812">Transmembrane</keyword>
<gene>
    <name evidence="3" type="primary">MCYN0616</name>
    <name evidence="3" type="ordered locus">MCYN_0616</name>
</gene>
<evidence type="ECO:0000259" key="2">
    <source>
        <dbReference type="Pfam" id="PF01935"/>
    </source>
</evidence>
<keyword evidence="1" id="KW-1133">Transmembrane helix</keyword>
<reference evidence="4" key="1">
    <citation type="journal article" date="2013" name="Genome Announc.">
        <title>Complete genome sequence of Mycoplasma cynos strain C142.</title>
        <authorList>
            <person name="Walker C.A."/>
            <person name="Mannering S.A."/>
            <person name="Shields S."/>
            <person name="Blake D.P."/>
            <person name="Brownlie J."/>
        </authorList>
    </citation>
    <scope>NUCLEOTIDE SEQUENCE [LARGE SCALE GENOMIC DNA]</scope>
    <source>
        <strain evidence="4">C142</strain>
    </source>
</reference>
<dbReference type="KEGG" id="mcy:MCYN_0616"/>
<proteinExistence type="predicted"/>
<dbReference type="InterPro" id="IPR027417">
    <property type="entry name" value="P-loop_NTPase"/>
</dbReference>
<sequence>MLQAKRLKNRKTKLTKWITMQNAAEFFAVVLVSLGLSTLIFLDINILWAKWLTFLIFVLLFGILILPTKNNIKVYKLLWYGFIYWLSPKKYSHRKKDRKTLELNPFSRLIGDDIVLNKKVLGDTFFSKANINDNMFAVFKIYGHNIWAEDLGTQEAYIENLARTFDTFKNKFSFVCLTGKISFRENVNFLKNKKVKAKYVKYVENNLKDFELIKTNTEINNYYLIVNAPNFELLQTETDGIYGYFQNAKVSLEKLEGVELLRFLNKYRSFNVNDSKIKEFYLNNKDRFFDEKEEDILDELFCYDEVIFKKNYIKINNKFMSIRTINKLPTFLDDGWINDILSIQGKIIWNNYPYIDSDKTNKLLDKAKMNIDNDLIIDEKTTQLTRHQQDDRAVIELIDQINLEEYVLLDTNFLIIAEADSLSELREIEKQNDQILRKNKIDLNNLAFRQFEGFVDSSLSINYKLEKEAYQMSTLNLAKGYPFETESLNDNKNLILGITESANPISLDIFNLNHINRSNHNMIILGTSGMGKSTLVQKIIASNLAINNKAIIIDPQDEYSAFANKFEGTVIDLGSGINTSFNILQIRNSIKDDVEEINIRLLINSHLSFLEKFFKIMWNLENYEWMFLQNLFKEFYERKGVFNLKTIKDVKDQDWWTISDFIHFLKIYDCRHLFDYEAKTKLLNRFIELLIFNFENNGRYEMLFNKPTNINTNNDLIVFNMKNLIDTSDTIAAKLGILIVLNICNEIIYDNFIQNEKIKANYIATNKVKLLSAEEIDRLIKRTILCIDEEHIYIDVNNPTTLDYITQITKTIRKFDGSTIHTTQNPSDYKTSPMVVESASRIIQNCNYSVFFGLKDADIEAVQLLYKNSSQLLKNEIRYLAQKQKGKVLLSVDSNTRLKLKLYYSQYEKELFFKKGY</sequence>
<feature type="domain" description="Helicase HerA central" evidence="2">
    <location>
        <begin position="520"/>
        <end position="723"/>
    </location>
</feature>
<dbReference type="GeneID" id="74932182"/>
<protein>
    <submittedName>
        <fullName evidence="3">CDS17</fullName>
    </submittedName>
</protein>
<dbReference type="STRING" id="1246955.MCYN_0616"/>
<dbReference type="AlphaFoldDB" id="L0RUT3"/>
<dbReference type="SUPFAM" id="SSF52540">
    <property type="entry name" value="P-loop containing nucleoside triphosphate hydrolases"/>
    <property type="match status" value="1"/>
</dbReference>
<dbReference type="RefSeq" id="WP_015287472.1">
    <property type="nucleotide sequence ID" value="NC_019949.1"/>
</dbReference>
<dbReference type="HOGENOM" id="CLU_009097_3_0_14"/>
<keyword evidence="1" id="KW-0472">Membrane</keyword>
<dbReference type="NCBIfam" id="NF045975">
    <property type="entry name" value="VirB4_plasma"/>
    <property type="match status" value="1"/>
</dbReference>
<dbReference type="PATRIC" id="fig|1246955.3.peg.556"/>
<dbReference type="OrthoDB" id="9804380at2"/>
<evidence type="ECO:0000313" key="3">
    <source>
        <dbReference type="EMBL" id="CCP24348.1"/>
    </source>
</evidence>
<accession>L0RUT3</accession>
<organism evidence="3 4">
    <name type="scientific">Mycoplasmopsis cynos (strain C142)</name>
    <name type="common">Mycoplasma cynos</name>
    <dbReference type="NCBI Taxonomy" id="1246955"/>
    <lineage>
        <taxon>Bacteria</taxon>
        <taxon>Bacillati</taxon>
        <taxon>Mycoplasmatota</taxon>
        <taxon>Mycoplasmoidales</taxon>
        <taxon>Metamycoplasmataceae</taxon>
        <taxon>Mycoplasmopsis</taxon>
    </lineage>
</organism>
<feature type="transmembrane region" description="Helical" evidence="1">
    <location>
        <begin position="21"/>
        <end position="42"/>
    </location>
</feature>
<dbReference type="EMBL" id="HF559394">
    <property type="protein sequence ID" value="CCP24348.1"/>
    <property type="molecule type" value="Genomic_DNA"/>
</dbReference>
<evidence type="ECO:0000256" key="1">
    <source>
        <dbReference type="SAM" id="Phobius"/>
    </source>
</evidence>
<dbReference type="Pfam" id="PF01935">
    <property type="entry name" value="DUF87"/>
    <property type="match status" value="1"/>
</dbReference>
<dbReference type="PANTHER" id="PTHR30121:SF6">
    <property type="entry name" value="SLR6007 PROTEIN"/>
    <property type="match status" value="1"/>
</dbReference>